<organism evidence="2 3">
    <name type="scientific">Solanum stoloniferum</name>
    <dbReference type="NCBI Taxonomy" id="62892"/>
    <lineage>
        <taxon>Eukaryota</taxon>
        <taxon>Viridiplantae</taxon>
        <taxon>Streptophyta</taxon>
        <taxon>Embryophyta</taxon>
        <taxon>Tracheophyta</taxon>
        <taxon>Spermatophyta</taxon>
        <taxon>Magnoliopsida</taxon>
        <taxon>eudicotyledons</taxon>
        <taxon>Gunneridae</taxon>
        <taxon>Pentapetalae</taxon>
        <taxon>asterids</taxon>
        <taxon>lamiids</taxon>
        <taxon>Solanales</taxon>
        <taxon>Solanaceae</taxon>
        <taxon>Solanoideae</taxon>
        <taxon>Solaneae</taxon>
        <taxon>Solanum</taxon>
    </lineage>
</organism>
<keyword evidence="3" id="KW-1185">Reference proteome</keyword>
<sequence length="139" mass="16115">FLYILKLAFLDGSLKRLIHLSLSLNTTSLISKAKLVHHKATSLYSAYEQQSSYSYTSNNQRYSEFKIQLLEHYSFMLGRYTMVDKMELQEVLHPYDLDSTPLINSGRDFNILPHPLLISSNILIHLCFINLLSIVLFFP</sequence>
<dbReference type="Proteomes" id="UP001627284">
    <property type="component" value="Unassembled WGS sequence"/>
</dbReference>
<feature type="non-terminal residue" evidence="2">
    <location>
        <position position="1"/>
    </location>
</feature>
<reference evidence="2 3" key="1">
    <citation type="submission" date="2024-05" db="EMBL/GenBank/DDBJ databases">
        <title>De novo assembly of an allotetraploid wild potato.</title>
        <authorList>
            <person name="Hosaka A.J."/>
        </authorList>
    </citation>
    <scope>NUCLEOTIDE SEQUENCE [LARGE SCALE GENOMIC DNA]</scope>
    <source>
        <tissue evidence="2">Young leaves</tissue>
    </source>
</reference>
<feature type="non-terminal residue" evidence="2">
    <location>
        <position position="139"/>
    </location>
</feature>
<dbReference type="AlphaFoldDB" id="A0ABD2S1K1"/>
<protein>
    <submittedName>
        <fullName evidence="2">Uncharacterized protein</fullName>
    </submittedName>
</protein>
<dbReference type="EMBL" id="JBJKTR010000017">
    <property type="protein sequence ID" value="KAL3337884.1"/>
    <property type="molecule type" value="Genomic_DNA"/>
</dbReference>
<evidence type="ECO:0000313" key="3">
    <source>
        <dbReference type="Proteomes" id="UP001627284"/>
    </source>
</evidence>
<keyword evidence="1" id="KW-1133">Transmembrane helix</keyword>
<evidence type="ECO:0000313" key="2">
    <source>
        <dbReference type="EMBL" id="KAL3337884.1"/>
    </source>
</evidence>
<comment type="caution">
    <text evidence="2">The sequence shown here is derived from an EMBL/GenBank/DDBJ whole genome shotgun (WGS) entry which is preliminary data.</text>
</comment>
<feature type="transmembrane region" description="Helical" evidence="1">
    <location>
        <begin position="116"/>
        <end position="138"/>
    </location>
</feature>
<evidence type="ECO:0000256" key="1">
    <source>
        <dbReference type="SAM" id="Phobius"/>
    </source>
</evidence>
<accession>A0ABD2S1K1</accession>
<proteinExistence type="predicted"/>
<name>A0ABD2S1K1_9SOLN</name>
<gene>
    <name evidence="2" type="ORF">AABB24_030172</name>
</gene>
<keyword evidence="1" id="KW-0472">Membrane</keyword>
<keyword evidence="1" id="KW-0812">Transmembrane</keyword>